<dbReference type="CDD" id="cd19079">
    <property type="entry name" value="AKR_EcYajO-like"/>
    <property type="match status" value="1"/>
</dbReference>
<dbReference type="PANTHER" id="PTHR43364">
    <property type="entry name" value="NADH-SPECIFIC METHYLGLYOXAL REDUCTASE-RELATED"/>
    <property type="match status" value="1"/>
</dbReference>
<sequence>MDYIKLGNTGLDVSRLCLGCMTYGIPDRGNHAWTLDEEASRPLLRQAVEAGINFFDTANVYSDGTSEEIVGRALKDFTRRDDVVIATKVHGRMRPGPNGAGLSRKAIMTEIDASLTRLGTDYVDLYQIHRFDHDVPIEETLEALHDVVKAGKARYIGASSMAAWQFATMLHVAEANGWTRFSTMQDYVNLLYREEEREMLPLCAAEGIGVIPWSPLARGRLTRDWDETTARSDTDEFGRTLYAATQESDRKVVEAVAAVAAERGVPRPQVALAWVLAKPEVSAPIVAAQPVGRDLAVMPLRRQHGAQRLQQRRQRLGEGVGRIDDEQAGAVIDAGLILVVQPMLHRQEFRNGEPVQLFLPPRMRGAVFQRIPDHGDAVRPFAVRGGKRRDDPVAFVGLLIGRVDHHHTACGAGRHHRQPEFDQKVLRAQQLRQKPWRPGVEVWLGCVIHRLYGGTIVVQQRIRVGEGPHHAMRGFAGALGILAEQVVQPAARMGVDQGQRGLFLLQGLDQRDQQAVLDHIGAVARMKGMAIIHGDASS</sequence>
<dbReference type="PRINTS" id="PR00069">
    <property type="entry name" value="ALDKETRDTASE"/>
</dbReference>
<dbReference type="OrthoDB" id="48988at2759"/>
<feature type="domain" description="NADP-dependent oxidoreductase" evidence="3">
    <location>
        <begin position="15"/>
        <end position="288"/>
    </location>
</feature>
<dbReference type="GO" id="GO:0005829">
    <property type="term" value="C:cytosol"/>
    <property type="evidence" value="ECO:0007669"/>
    <property type="project" value="TreeGrafter"/>
</dbReference>
<dbReference type="GO" id="GO:0016491">
    <property type="term" value="F:oxidoreductase activity"/>
    <property type="evidence" value="ECO:0007669"/>
    <property type="project" value="UniProtKB-KW"/>
</dbReference>
<dbReference type="InterPro" id="IPR023210">
    <property type="entry name" value="NADP_OxRdtase_dom"/>
</dbReference>
<dbReference type="PANTHER" id="PTHR43364:SF4">
    <property type="entry name" value="NAD(P)-LINKED OXIDOREDUCTASE SUPERFAMILY PROTEIN"/>
    <property type="match status" value="1"/>
</dbReference>
<name>A0A2A2K1B6_9BILA</name>
<keyword evidence="1" id="KW-0560">Oxidoreductase</keyword>
<evidence type="ECO:0000259" key="3">
    <source>
        <dbReference type="Pfam" id="PF00248"/>
    </source>
</evidence>
<organism evidence="4 5">
    <name type="scientific">Diploscapter pachys</name>
    <dbReference type="NCBI Taxonomy" id="2018661"/>
    <lineage>
        <taxon>Eukaryota</taxon>
        <taxon>Metazoa</taxon>
        <taxon>Ecdysozoa</taxon>
        <taxon>Nematoda</taxon>
        <taxon>Chromadorea</taxon>
        <taxon>Rhabditida</taxon>
        <taxon>Rhabditina</taxon>
        <taxon>Rhabditomorpha</taxon>
        <taxon>Rhabditoidea</taxon>
        <taxon>Rhabditidae</taxon>
        <taxon>Diploscapter</taxon>
    </lineage>
</organism>
<keyword evidence="5" id="KW-1185">Reference proteome</keyword>
<dbReference type="InterPro" id="IPR050523">
    <property type="entry name" value="AKR_Detox_Biosynth"/>
</dbReference>
<dbReference type="SUPFAM" id="SSF51430">
    <property type="entry name" value="NAD(P)-linked oxidoreductase"/>
    <property type="match status" value="1"/>
</dbReference>
<dbReference type="AlphaFoldDB" id="A0A2A2K1B6"/>
<dbReference type="STRING" id="2018661.A0A2A2K1B6"/>
<dbReference type="InterPro" id="IPR036812">
    <property type="entry name" value="NAD(P)_OxRdtase_dom_sf"/>
</dbReference>
<proteinExistence type="inferred from homology"/>
<comment type="similarity">
    <text evidence="2">Belongs to the aldo/keto reductase family. Aldo/keto reductase 2 subfamily.</text>
</comment>
<evidence type="ECO:0000256" key="2">
    <source>
        <dbReference type="ARBA" id="ARBA00038157"/>
    </source>
</evidence>
<evidence type="ECO:0000313" key="5">
    <source>
        <dbReference type="Proteomes" id="UP000218231"/>
    </source>
</evidence>
<evidence type="ECO:0000256" key="1">
    <source>
        <dbReference type="ARBA" id="ARBA00023002"/>
    </source>
</evidence>
<dbReference type="Gene3D" id="3.20.20.100">
    <property type="entry name" value="NADP-dependent oxidoreductase domain"/>
    <property type="match status" value="1"/>
</dbReference>
<comment type="caution">
    <text evidence="4">The sequence shown here is derived from an EMBL/GenBank/DDBJ whole genome shotgun (WGS) entry which is preliminary data.</text>
</comment>
<dbReference type="EMBL" id="LIAE01009906">
    <property type="protein sequence ID" value="PAV67579.1"/>
    <property type="molecule type" value="Genomic_DNA"/>
</dbReference>
<dbReference type="FunFam" id="3.20.20.100:FF:000004">
    <property type="entry name" value="Oxidoreductase, aldo/keto reductase"/>
    <property type="match status" value="1"/>
</dbReference>
<evidence type="ECO:0000313" key="4">
    <source>
        <dbReference type="EMBL" id="PAV67579.1"/>
    </source>
</evidence>
<protein>
    <recommendedName>
        <fullName evidence="3">NADP-dependent oxidoreductase domain-containing protein</fullName>
    </recommendedName>
</protein>
<accession>A0A2A2K1B6</accession>
<dbReference type="Proteomes" id="UP000218231">
    <property type="component" value="Unassembled WGS sequence"/>
</dbReference>
<gene>
    <name evidence="4" type="ORF">WR25_06661</name>
</gene>
<dbReference type="Pfam" id="PF00248">
    <property type="entry name" value="Aldo_ket_red"/>
    <property type="match status" value="1"/>
</dbReference>
<dbReference type="InterPro" id="IPR020471">
    <property type="entry name" value="AKR"/>
</dbReference>
<reference evidence="4 5" key="1">
    <citation type="journal article" date="2017" name="Curr. Biol.">
        <title>Genome architecture and evolution of a unichromosomal asexual nematode.</title>
        <authorList>
            <person name="Fradin H."/>
            <person name="Zegar C."/>
            <person name="Gutwein M."/>
            <person name="Lucas J."/>
            <person name="Kovtun M."/>
            <person name="Corcoran D."/>
            <person name="Baugh L.R."/>
            <person name="Kiontke K."/>
            <person name="Gunsalus K."/>
            <person name="Fitch D.H."/>
            <person name="Piano F."/>
        </authorList>
    </citation>
    <scope>NUCLEOTIDE SEQUENCE [LARGE SCALE GENOMIC DNA]</scope>
    <source>
        <strain evidence="4">PF1309</strain>
    </source>
</reference>